<keyword evidence="1" id="KW-1133">Transmembrane helix</keyword>
<proteinExistence type="predicted"/>
<evidence type="ECO:0000313" key="3">
    <source>
        <dbReference type="EMBL" id="PRP73140.1"/>
    </source>
</evidence>
<comment type="caution">
    <text evidence="3">The sequence shown here is derived from an EMBL/GenBank/DDBJ whole genome shotgun (WGS) entry which is preliminary data.</text>
</comment>
<name>A0A2P6MN60_9EUKA</name>
<dbReference type="Proteomes" id="UP000241769">
    <property type="component" value="Unassembled WGS sequence"/>
</dbReference>
<dbReference type="Gene3D" id="3.30.9.10">
    <property type="entry name" value="D-Amino Acid Oxidase, subunit A, domain 2"/>
    <property type="match status" value="1"/>
</dbReference>
<dbReference type="Gene3D" id="3.50.50.60">
    <property type="entry name" value="FAD/NAD(P)-binding domain"/>
    <property type="match status" value="1"/>
</dbReference>
<keyword evidence="4" id="KW-1185">Reference proteome</keyword>
<evidence type="ECO:0000313" key="4">
    <source>
        <dbReference type="Proteomes" id="UP000241769"/>
    </source>
</evidence>
<sequence>MQQQQLPVLICGGGIAGLALAYWLHRGGRHCIIVERSPSLRPSGQNIDIRGLARDVISWMGIDGSVKRSSTMEVGKHMIDQSGRIWGSHPAQPNGFTAELEILRSDLAHILQEVVKDDVKIIYGDYIDDIVEKEDRVTVHFHESKESQDFSVVIGADGVGSKTRSIVFGEEALSAYRPIGLHQGFFSLPSLDMGPWARWLQAPGGRSILARPNGKGGTTVLMGFTTSHGSTNKRAQWKSMEQVKVGLAELYGDVGWEVPKLIEGMMTCDDLYFSEAAQIHLRSWSRGRVVLLGDAAHCPTSMSGMGTSCALVGAYVLASEMCLHPFHPTEAFSEYERVLRPYMEKAQEIKPWQVSLLHPQNMYQIWLGRGLSVLSSYLDLQKYLKREIKPEGIEVKSYEDLWKS</sequence>
<dbReference type="PANTHER" id="PTHR46865">
    <property type="entry name" value="OXIDOREDUCTASE-RELATED"/>
    <property type="match status" value="1"/>
</dbReference>
<dbReference type="OrthoDB" id="655030at2759"/>
<protein>
    <submittedName>
        <fullName evidence="3">Oxidoreductase</fullName>
    </submittedName>
</protein>
<dbReference type="Pfam" id="PF01494">
    <property type="entry name" value="FAD_binding_3"/>
    <property type="match status" value="1"/>
</dbReference>
<dbReference type="InterPro" id="IPR036188">
    <property type="entry name" value="FAD/NAD-bd_sf"/>
</dbReference>
<feature type="transmembrane region" description="Helical" evidence="1">
    <location>
        <begin position="6"/>
        <end position="24"/>
    </location>
</feature>
<dbReference type="EMBL" id="MDYQ01000661">
    <property type="protein sequence ID" value="PRP73140.1"/>
    <property type="molecule type" value="Genomic_DNA"/>
</dbReference>
<gene>
    <name evidence="3" type="ORF">PROFUN_03454</name>
</gene>
<dbReference type="InterPro" id="IPR002938">
    <property type="entry name" value="FAD-bd"/>
</dbReference>
<dbReference type="AlphaFoldDB" id="A0A2P6MN60"/>
<organism evidence="3 4">
    <name type="scientific">Planoprotostelium fungivorum</name>
    <dbReference type="NCBI Taxonomy" id="1890364"/>
    <lineage>
        <taxon>Eukaryota</taxon>
        <taxon>Amoebozoa</taxon>
        <taxon>Evosea</taxon>
        <taxon>Variosea</taxon>
        <taxon>Cavosteliida</taxon>
        <taxon>Cavosteliaceae</taxon>
        <taxon>Planoprotostelium</taxon>
    </lineage>
</organism>
<dbReference type="STRING" id="1890364.A0A2P6MN60"/>
<accession>A0A2P6MN60</accession>
<evidence type="ECO:0000256" key="1">
    <source>
        <dbReference type="SAM" id="Phobius"/>
    </source>
</evidence>
<evidence type="ECO:0000259" key="2">
    <source>
        <dbReference type="Pfam" id="PF01494"/>
    </source>
</evidence>
<feature type="domain" description="FAD-binding" evidence="2">
    <location>
        <begin position="6"/>
        <end position="321"/>
    </location>
</feature>
<dbReference type="SUPFAM" id="SSF51905">
    <property type="entry name" value="FAD/NAD(P)-binding domain"/>
    <property type="match status" value="1"/>
</dbReference>
<dbReference type="InterPro" id="IPR051704">
    <property type="entry name" value="FAD_aromatic-hydroxylase"/>
</dbReference>
<keyword evidence="1" id="KW-0812">Transmembrane</keyword>
<keyword evidence="1" id="KW-0472">Membrane</keyword>
<dbReference type="InParanoid" id="A0A2P6MN60"/>
<dbReference type="PRINTS" id="PR00420">
    <property type="entry name" value="RNGMNOXGNASE"/>
</dbReference>
<dbReference type="PANTHER" id="PTHR46865:SF2">
    <property type="entry name" value="MONOOXYGENASE"/>
    <property type="match status" value="1"/>
</dbReference>
<reference evidence="3 4" key="1">
    <citation type="journal article" date="2018" name="Genome Biol. Evol.">
        <title>Multiple Roots of Fruiting Body Formation in Amoebozoa.</title>
        <authorList>
            <person name="Hillmann F."/>
            <person name="Forbes G."/>
            <person name="Novohradska S."/>
            <person name="Ferling I."/>
            <person name="Riege K."/>
            <person name="Groth M."/>
            <person name="Westermann M."/>
            <person name="Marz M."/>
            <person name="Spaller T."/>
            <person name="Winckler T."/>
            <person name="Schaap P."/>
            <person name="Glockner G."/>
        </authorList>
    </citation>
    <scope>NUCLEOTIDE SEQUENCE [LARGE SCALE GENOMIC DNA]</scope>
    <source>
        <strain evidence="3 4">Jena</strain>
    </source>
</reference>
<dbReference type="GO" id="GO:0071949">
    <property type="term" value="F:FAD binding"/>
    <property type="evidence" value="ECO:0007669"/>
    <property type="project" value="InterPro"/>
</dbReference>